<keyword evidence="10 14" id="KW-0030">Aminoacyl-tRNA synthetase</keyword>
<organism evidence="14">
    <name type="scientific">hydrothermal vent metagenome</name>
    <dbReference type="NCBI Taxonomy" id="652676"/>
    <lineage>
        <taxon>unclassified sequences</taxon>
        <taxon>metagenomes</taxon>
        <taxon>ecological metagenomes</taxon>
    </lineage>
</organism>
<dbReference type="SUPFAM" id="SSF52374">
    <property type="entry name" value="Nucleotidylyl transferase"/>
    <property type="match status" value="1"/>
</dbReference>
<dbReference type="EC" id="6.1.1.17" evidence="4"/>
<dbReference type="GO" id="GO:0005829">
    <property type="term" value="C:cytosol"/>
    <property type="evidence" value="ECO:0007669"/>
    <property type="project" value="TreeGrafter"/>
</dbReference>
<keyword evidence="5" id="KW-0963">Cytoplasm</keyword>
<evidence type="ECO:0000259" key="12">
    <source>
        <dbReference type="Pfam" id="PF00749"/>
    </source>
</evidence>
<evidence type="ECO:0000256" key="11">
    <source>
        <dbReference type="ARBA" id="ARBA00030865"/>
    </source>
</evidence>
<comment type="subcellular location">
    <subcellularLocation>
        <location evidence="1">Cytoplasm</location>
    </subcellularLocation>
</comment>
<dbReference type="InterPro" id="IPR020751">
    <property type="entry name" value="aa-tRNA-synth_I_codon-bd_sub2"/>
</dbReference>
<feature type="domain" description="Aminoacyl-tRNA synthetase class I anticodon-binding" evidence="13">
    <location>
        <begin position="336"/>
        <end position="461"/>
    </location>
</feature>
<protein>
    <recommendedName>
        <fullName evidence="4">glutamate--tRNA ligase</fullName>
        <ecNumber evidence="4">6.1.1.17</ecNumber>
    </recommendedName>
    <alternativeName>
        <fullName evidence="11">Glutamyl-tRNA synthetase</fullName>
    </alternativeName>
</protein>
<evidence type="ECO:0000256" key="8">
    <source>
        <dbReference type="ARBA" id="ARBA00022840"/>
    </source>
</evidence>
<keyword evidence="7" id="KW-0547">Nucleotide-binding</keyword>
<dbReference type="PANTHER" id="PTHR43311:SF2">
    <property type="entry name" value="GLUTAMATE--TRNA LIGASE, MITOCHONDRIAL-RELATED"/>
    <property type="match status" value="1"/>
</dbReference>
<proteinExistence type="inferred from homology"/>
<dbReference type="CDD" id="cd00808">
    <property type="entry name" value="GluRS_core"/>
    <property type="match status" value="1"/>
</dbReference>
<dbReference type="InterPro" id="IPR033910">
    <property type="entry name" value="GluRS_core"/>
</dbReference>
<dbReference type="InterPro" id="IPR004527">
    <property type="entry name" value="Glu-tRNA-ligase_bac/mito"/>
</dbReference>
<sequence length="468" mass="53249">MNDKVRTRFAPSPTGHLHIGGARTAIFNWLYARHHGGEFILRIEDTDRERSTDESINQIIEAMEWLGMDYDEGPYRQTDRSEIYQKYIDKLLFENKAYRCVCSKEDLDSKRKEMMKAGQKPKYDGTCRGKDISADCGEPFVIRFATPKEGVTAVEDLLRGVIEFKNVELDDMIIARTDGTPTYNFCVVIDDADMCITHVIRGDDHLANTPRQAVIYNALGFDLPKFAHVSMILGRDGARLSKRHGAMSVMEYREQGFLPGALVNYLVRLGWSHGDQEVFTVNELKKLFDLDSVTKSAAKFDVEKLTWLNGEHMKTAPDETLAKLVATKLEQDGVETELDEIIKLLPMLRERAKTIPDLAKSMKYFFSESVEYEEKAANKFLKPKIAQYLNELVDRLNKIEPWAEANIETEFRALIDMREIKLKDLAQAVRVALTGGTVSPGLFEVMKHLGKDKCIARIRAAADYAESR</sequence>
<dbReference type="SUPFAM" id="SSF48163">
    <property type="entry name" value="An anticodon-binding domain of class I aminoacyl-tRNA synthetases"/>
    <property type="match status" value="1"/>
</dbReference>
<evidence type="ECO:0000259" key="13">
    <source>
        <dbReference type="Pfam" id="PF19269"/>
    </source>
</evidence>
<dbReference type="EMBL" id="UOGA01000301">
    <property type="protein sequence ID" value="VAX25498.1"/>
    <property type="molecule type" value="Genomic_DNA"/>
</dbReference>
<name>A0A3B1CNF5_9ZZZZ</name>
<dbReference type="PROSITE" id="PS00178">
    <property type="entry name" value="AA_TRNA_LIGASE_I"/>
    <property type="match status" value="1"/>
</dbReference>
<dbReference type="GO" id="GO:0005524">
    <property type="term" value="F:ATP binding"/>
    <property type="evidence" value="ECO:0007669"/>
    <property type="project" value="UniProtKB-KW"/>
</dbReference>
<dbReference type="NCBIfam" id="TIGR00464">
    <property type="entry name" value="gltX_bact"/>
    <property type="match status" value="1"/>
</dbReference>
<dbReference type="InterPro" id="IPR008925">
    <property type="entry name" value="aa_tRNA-synth_I_cd-bd_sf"/>
</dbReference>
<accession>A0A3B1CNF5</accession>
<dbReference type="Pfam" id="PF00749">
    <property type="entry name" value="tRNA-synt_1c"/>
    <property type="match status" value="1"/>
</dbReference>
<keyword evidence="6 14" id="KW-0436">Ligase</keyword>
<evidence type="ECO:0000256" key="6">
    <source>
        <dbReference type="ARBA" id="ARBA00022598"/>
    </source>
</evidence>
<dbReference type="PANTHER" id="PTHR43311">
    <property type="entry name" value="GLUTAMATE--TRNA LIGASE"/>
    <property type="match status" value="1"/>
</dbReference>
<dbReference type="GO" id="GO:0004818">
    <property type="term" value="F:glutamate-tRNA ligase activity"/>
    <property type="evidence" value="ECO:0007669"/>
    <property type="project" value="UniProtKB-EC"/>
</dbReference>
<dbReference type="Pfam" id="PF19269">
    <property type="entry name" value="Anticodon_2"/>
    <property type="match status" value="1"/>
</dbReference>
<dbReference type="GO" id="GO:0006424">
    <property type="term" value="P:glutamyl-tRNA aminoacylation"/>
    <property type="evidence" value="ECO:0007669"/>
    <property type="project" value="InterPro"/>
</dbReference>
<keyword evidence="8" id="KW-0067">ATP-binding</keyword>
<dbReference type="GO" id="GO:0000049">
    <property type="term" value="F:tRNA binding"/>
    <property type="evidence" value="ECO:0007669"/>
    <property type="project" value="InterPro"/>
</dbReference>
<evidence type="ECO:0000256" key="9">
    <source>
        <dbReference type="ARBA" id="ARBA00022917"/>
    </source>
</evidence>
<keyword evidence="9" id="KW-0648">Protein biosynthesis</keyword>
<dbReference type="InterPro" id="IPR000924">
    <property type="entry name" value="Glu/Gln-tRNA-synth"/>
</dbReference>
<gene>
    <name evidence="14" type="ORF">MNBD_NITROSPINAE04-1441</name>
</gene>
<comment type="similarity">
    <text evidence="2">Belongs to the class-I aminoacyl-tRNA synthetase family. Glutamate--tRNA ligase type 1 subfamily.</text>
</comment>
<evidence type="ECO:0000313" key="14">
    <source>
        <dbReference type="EMBL" id="VAX25498.1"/>
    </source>
</evidence>
<evidence type="ECO:0000256" key="1">
    <source>
        <dbReference type="ARBA" id="ARBA00004496"/>
    </source>
</evidence>
<reference evidence="14" key="1">
    <citation type="submission" date="2018-06" db="EMBL/GenBank/DDBJ databases">
        <authorList>
            <person name="Zhirakovskaya E."/>
        </authorList>
    </citation>
    <scope>NUCLEOTIDE SEQUENCE</scope>
</reference>
<comment type="subunit">
    <text evidence="3">Monomer.</text>
</comment>
<evidence type="ECO:0000256" key="10">
    <source>
        <dbReference type="ARBA" id="ARBA00023146"/>
    </source>
</evidence>
<evidence type="ECO:0000256" key="4">
    <source>
        <dbReference type="ARBA" id="ARBA00012835"/>
    </source>
</evidence>
<dbReference type="InterPro" id="IPR049940">
    <property type="entry name" value="GluQ/Sye"/>
</dbReference>
<feature type="domain" description="Glutamyl/glutaminyl-tRNA synthetase class Ib catalytic" evidence="12">
    <location>
        <begin position="4"/>
        <end position="307"/>
    </location>
</feature>
<dbReference type="FunFam" id="3.40.50.620:FF:000007">
    <property type="entry name" value="Glutamate--tRNA ligase"/>
    <property type="match status" value="1"/>
</dbReference>
<dbReference type="AlphaFoldDB" id="A0A3B1CNF5"/>
<dbReference type="InterPro" id="IPR045462">
    <property type="entry name" value="aa-tRNA-synth_I_cd-bd"/>
</dbReference>
<dbReference type="PRINTS" id="PR00987">
    <property type="entry name" value="TRNASYNTHGLU"/>
</dbReference>
<evidence type="ECO:0000256" key="2">
    <source>
        <dbReference type="ARBA" id="ARBA00007894"/>
    </source>
</evidence>
<evidence type="ECO:0000256" key="7">
    <source>
        <dbReference type="ARBA" id="ARBA00022741"/>
    </source>
</evidence>
<dbReference type="InterPro" id="IPR001412">
    <property type="entry name" value="aa-tRNA-synth_I_CS"/>
</dbReference>
<dbReference type="GO" id="GO:0008270">
    <property type="term" value="F:zinc ion binding"/>
    <property type="evidence" value="ECO:0007669"/>
    <property type="project" value="InterPro"/>
</dbReference>
<dbReference type="InterPro" id="IPR014729">
    <property type="entry name" value="Rossmann-like_a/b/a_fold"/>
</dbReference>
<dbReference type="HAMAP" id="MF_00022">
    <property type="entry name" value="Glu_tRNA_synth_type1"/>
    <property type="match status" value="1"/>
</dbReference>
<evidence type="ECO:0000256" key="5">
    <source>
        <dbReference type="ARBA" id="ARBA00022490"/>
    </source>
</evidence>
<dbReference type="Gene3D" id="3.40.50.620">
    <property type="entry name" value="HUPs"/>
    <property type="match status" value="1"/>
</dbReference>
<dbReference type="Gene3D" id="1.10.10.350">
    <property type="match status" value="1"/>
</dbReference>
<evidence type="ECO:0000256" key="3">
    <source>
        <dbReference type="ARBA" id="ARBA00011245"/>
    </source>
</evidence>
<dbReference type="InterPro" id="IPR020058">
    <property type="entry name" value="Glu/Gln-tRNA-synth_Ib_cat-dom"/>
</dbReference>